<keyword evidence="2" id="KW-0472">Membrane</keyword>
<dbReference type="PANTHER" id="PTHR37471">
    <property type="entry name" value="UNNAMED PRODUCT"/>
    <property type="match status" value="1"/>
</dbReference>
<evidence type="ECO:0008006" key="5">
    <source>
        <dbReference type="Google" id="ProtNLM"/>
    </source>
</evidence>
<feature type="transmembrane region" description="Helical" evidence="2">
    <location>
        <begin position="186"/>
        <end position="205"/>
    </location>
</feature>
<sequence length="611" mass="69624">MLLDHNPWTYAAVVGLKYSVTYIGLWCLAYFFLVAFAFGRAGIAHPVSIAIEAYGAIEILWYFVWFLPFKARLQRPGMPMTPMSRAERRKLIANILKNVPDVRLFVRKWFCQAHIDQIYRDNVKDWLAWALFAKESRELSPAEWDELDEYVDDAQDQAGLLLPPGRAEGRPMRLNLEPVDMYHRPLLWYFFMSFTEVASWAFLAAKGFTFYRQPRRTFFSVFPFRPMTLLAPRASASKDFSYFCRPHRSKTHRPVLFIHGIGIGVPTYMTWLPSIPRDIGVVAVEIMNASNRICPEGVPPGVFARAVAQILRQQDMEDFVLVGHSYGTFMARPLLEHPEVGPKINSMILCDPVAILLHLPNVAYNITRRRGVTTPEIEIDFGAGKDPMIAHTVCRRLNWPEHILFREDFAGRRTTAVVAGRDCVLDGPAVASYMYYGRVDQTSYADLKELEKTWTTWTGRGDIELMYLPDRDHGQSLLLPKLAARISEAIATYADRSKDPGPGKLPSTMEPKSEIPRPLPSPPESFRGLGEAVGIPLEDIAHHSQKVRTLAAYSTNEFPHFHSQSSSMEDGRTMVESPPDEWRNTHFIESYASSRYSVPDPTPYRAPRDMM</sequence>
<feature type="transmembrane region" description="Helical" evidence="2">
    <location>
        <begin position="20"/>
        <end position="39"/>
    </location>
</feature>
<evidence type="ECO:0000313" key="3">
    <source>
        <dbReference type="EMBL" id="KAK8001682.1"/>
    </source>
</evidence>
<dbReference type="SUPFAM" id="SSF53474">
    <property type="entry name" value="alpha/beta-Hydrolases"/>
    <property type="match status" value="1"/>
</dbReference>
<protein>
    <recommendedName>
        <fullName evidence="5">AB hydrolase-1 domain-containing protein</fullName>
    </recommendedName>
</protein>
<evidence type="ECO:0000313" key="4">
    <source>
        <dbReference type="Proteomes" id="UP001396898"/>
    </source>
</evidence>
<reference evidence="3 4" key="1">
    <citation type="submission" date="2023-01" db="EMBL/GenBank/DDBJ databases">
        <title>Analysis of 21 Apiospora genomes using comparative genomics revels a genus with tremendous synthesis potential of carbohydrate active enzymes and secondary metabolites.</title>
        <authorList>
            <person name="Sorensen T."/>
        </authorList>
    </citation>
    <scope>NUCLEOTIDE SEQUENCE [LARGE SCALE GENOMIC DNA]</scope>
    <source>
        <strain evidence="3 4">CBS 20057</strain>
    </source>
</reference>
<gene>
    <name evidence="3" type="ORF">PG991_013904</name>
</gene>
<evidence type="ECO:0000256" key="2">
    <source>
        <dbReference type="SAM" id="Phobius"/>
    </source>
</evidence>
<keyword evidence="2" id="KW-0812">Transmembrane</keyword>
<feature type="transmembrane region" description="Helical" evidence="2">
    <location>
        <begin position="51"/>
        <end position="69"/>
    </location>
</feature>
<dbReference type="InterPro" id="IPR029058">
    <property type="entry name" value="AB_hydrolase_fold"/>
</dbReference>
<name>A0ABR1R848_9PEZI</name>
<feature type="region of interest" description="Disordered" evidence="1">
    <location>
        <begin position="493"/>
        <end position="521"/>
    </location>
</feature>
<keyword evidence="4" id="KW-1185">Reference proteome</keyword>
<feature type="transmembrane region" description="Helical" evidence="2">
    <location>
        <begin position="255"/>
        <end position="272"/>
    </location>
</feature>
<evidence type="ECO:0000256" key="1">
    <source>
        <dbReference type="SAM" id="MobiDB-lite"/>
    </source>
</evidence>
<dbReference type="Proteomes" id="UP001396898">
    <property type="component" value="Unassembled WGS sequence"/>
</dbReference>
<comment type="caution">
    <text evidence="3">The sequence shown here is derived from an EMBL/GenBank/DDBJ whole genome shotgun (WGS) entry which is preliminary data.</text>
</comment>
<accession>A0ABR1R848</accession>
<proteinExistence type="predicted"/>
<dbReference type="Gene3D" id="3.40.50.1820">
    <property type="entry name" value="alpha/beta hydrolase"/>
    <property type="match status" value="1"/>
</dbReference>
<dbReference type="PANTHER" id="PTHR37471:SF1">
    <property type="entry name" value="AB HYDROLASE-1 DOMAIN-CONTAINING PROTEIN"/>
    <property type="match status" value="1"/>
</dbReference>
<keyword evidence="2" id="KW-1133">Transmembrane helix</keyword>
<organism evidence="3 4">
    <name type="scientific">Apiospora marii</name>
    <dbReference type="NCBI Taxonomy" id="335849"/>
    <lineage>
        <taxon>Eukaryota</taxon>
        <taxon>Fungi</taxon>
        <taxon>Dikarya</taxon>
        <taxon>Ascomycota</taxon>
        <taxon>Pezizomycotina</taxon>
        <taxon>Sordariomycetes</taxon>
        <taxon>Xylariomycetidae</taxon>
        <taxon>Amphisphaeriales</taxon>
        <taxon>Apiosporaceae</taxon>
        <taxon>Apiospora</taxon>
    </lineage>
</organism>
<feature type="region of interest" description="Disordered" evidence="1">
    <location>
        <begin position="561"/>
        <end position="580"/>
    </location>
</feature>
<dbReference type="EMBL" id="JAQQWI010000018">
    <property type="protein sequence ID" value="KAK8001682.1"/>
    <property type="molecule type" value="Genomic_DNA"/>
</dbReference>